<protein>
    <submittedName>
        <fullName evidence="3">Uncharacterized protein</fullName>
    </submittedName>
</protein>
<organism evidence="3 4">
    <name type="scientific">Elsinoe australis</name>
    <dbReference type="NCBI Taxonomy" id="40998"/>
    <lineage>
        <taxon>Eukaryota</taxon>
        <taxon>Fungi</taxon>
        <taxon>Dikarya</taxon>
        <taxon>Ascomycota</taxon>
        <taxon>Pezizomycotina</taxon>
        <taxon>Dothideomycetes</taxon>
        <taxon>Dothideomycetidae</taxon>
        <taxon>Myriangiales</taxon>
        <taxon>Elsinoaceae</taxon>
        <taxon>Elsinoe</taxon>
    </lineage>
</organism>
<feature type="region of interest" description="Disordered" evidence="1">
    <location>
        <begin position="152"/>
        <end position="176"/>
    </location>
</feature>
<sequence>MNINNMRIMARDANGGIFDDPTMSRLLVALLVLVLVGLSISLILLHMRYQRRERERRNSLPQYEEARPMSARSNHRRLAIRPESTYVYHEKQAFLSSTDSPPPQSPVPEIRITLPEEVDKSGRPQSGRVVVVHVGETSVGFAPYDEKLPAYQQSESDRFQSLDLDRIGGLKEKEYR</sequence>
<evidence type="ECO:0000256" key="2">
    <source>
        <dbReference type="SAM" id="Phobius"/>
    </source>
</evidence>
<feature type="compositionally biased region" description="Basic and acidic residues" evidence="1">
    <location>
        <begin position="155"/>
        <end position="176"/>
    </location>
</feature>
<dbReference type="OrthoDB" id="5388417at2759"/>
<keyword evidence="4" id="KW-1185">Reference proteome</keyword>
<keyword evidence="2" id="KW-0472">Membrane</keyword>
<gene>
    <name evidence="3" type="ORF">B9Z65_9058</name>
</gene>
<keyword evidence="2" id="KW-0812">Transmembrane</keyword>
<keyword evidence="2" id="KW-1133">Transmembrane helix</keyword>
<accession>A0A2P8ABL7</accession>
<name>A0A2P8ABL7_9PEZI</name>
<evidence type="ECO:0000313" key="4">
    <source>
        <dbReference type="Proteomes" id="UP000243723"/>
    </source>
</evidence>
<reference evidence="3 4" key="1">
    <citation type="submission" date="2017-05" db="EMBL/GenBank/DDBJ databases">
        <title>Draft genome sequence of Elsinoe australis.</title>
        <authorList>
            <person name="Cheng Q."/>
        </authorList>
    </citation>
    <scope>NUCLEOTIDE SEQUENCE [LARGE SCALE GENOMIC DNA]</scope>
    <source>
        <strain evidence="3 4">NL1</strain>
    </source>
</reference>
<dbReference type="AlphaFoldDB" id="A0A2P8ABL7"/>
<comment type="caution">
    <text evidence="3">The sequence shown here is derived from an EMBL/GenBank/DDBJ whole genome shotgun (WGS) entry which is preliminary data.</text>
</comment>
<feature type="region of interest" description="Disordered" evidence="1">
    <location>
        <begin position="54"/>
        <end position="74"/>
    </location>
</feature>
<proteinExistence type="predicted"/>
<evidence type="ECO:0000313" key="3">
    <source>
        <dbReference type="EMBL" id="PSK57856.1"/>
    </source>
</evidence>
<dbReference type="EMBL" id="NHZQ01000037">
    <property type="protein sequence ID" value="PSK57856.1"/>
    <property type="molecule type" value="Genomic_DNA"/>
</dbReference>
<feature type="transmembrane region" description="Helical" evidence="2">
    <location>
        <begin position="26"/>
        <end position="47"/>
    </location>
</feature>
<evidence type="ECO:0000256" key="1">
    <source>
        <dbReference type="SAM" id="MobiDB-lite"/>
    </source>
</evidence>
<dbReference type="Proteomes" id="UP000243723">
    <property type="component" value="Unassembled WGS sequence"/>
</dbReference>